<dbReference type="AlphaFoldDB" id="A0A2Z4Y4M9"/>
<dbReference type="CDD" id="cd03219">
    <property type="entry name" value="ABC_Mj1267_LivG_branched"/>
    <property type="match status" value="1"/>
</dbReference>
<accession>A0A2Z4Y4M9</accession>
<evidence type="ECO:0000256" key="3">
    <source>
        <dbReference type="ARBA" id="ARBA00022840"/>
    </source>
</evidence>
<evidence type="ECO:0000313" key="6">
    <source>
        <dbReference type="Proteomes" id="UP000262583"/>
    </source>
</evidence>
<dbReference type="GO" id="GO:0015188">
    <property type="term" value="F:L-isoleucine transmembrane transporter activity"/>
    <property type="evidence" value="ECO:0007669"/>
    <property type="project" value="TreeGrafter"/>
</dbReference>
<dbReference type="InterPro" id="IPR032823">
    <property type="entry name" value="BCA_ABC_TP_C"/>
</dbReference>
<keyword evidence="1" id="KW-0813">Transport</keyword>
<organism evidence="5 6">
    <name type="scientific">Sumerlaea chitinivorans</name>
    <dbReference type="NCBI Taxonomy" id="2250252"/>
    <lineage>
        <taxon>Bacteria</taxon>
        <taxon>Candidatus Sumerlaeota</taxon>
        <taxon>Candidatus Sumerlaeia</taxon>
        <taxon>Candidatus Sumerlaeales</taxon>
        <taxon>Candidatus Sumerlaeaceae</taxon>
        <taxon>Candidatus Sumerlaea</taxon>
    </lineage>
</organism>
<evidence type="ECO:0000256" key="2">
    <source>
        <dbReference type="ARBA" id="ARBA00022741"/>
    </source>
</evidence>
<dbReference type="EMBL" id="CP030759">
    <property type="protein sequence ID" value="AXA35926.1"/>
    <property type="molecule type" value="Genomic_DNA"/>
</dbReference>
<dbReference type="GO" id="GO:0042941">
    <property type="term" value="P:D-alanine transmembrane transport"/>
    <property type="evidence" value="ECO:0007669"/>
    <property type="project" value="TreeGrafter"/>
</dbReference>
<dbReference type="GO" id="GO:0016887">
    <property type="term" value="F:ATP hydrolysis activity"/>
    <property type="evidence" value="ECO:0007669"/>
    <property type="project" value="InterPro"/>
</dbReference>
<dbReference type="InterPro" id="IPR003593">
    <property type="entry name" value="AAA+_ATPase"/>
</dbReference>
<dbReference type="GO" id="GO:0005886">
    <property type="term" value="C:plasma membrane"/>
    <property type="evidence" value="ECO:0007669"/>
    <property type="project" value="TreeGrafter"/>
</dbReference>
<dbReference type="GO" id="GO:0015192">
    <property type="term" value="F:L-phenylalanine transmembrane transporter activity"/>
    <property type="evidence" value="ECO:0007669"/>
    <property type="project" value="TreeGrafter"/>
</dbReference>
<keyword evidence="2" id="KW-0547">Nucleotide-binding</keyword>
<gene>
    <name evidence="5" type="ORF">BRCON_1149</name>
</gene>
<dbReference type="Pfam" id="PF12399">
    <property type="entry name" value="BCA_ABC_TP_C"/>
    <property type="match status" value="1"/>
</dbReference>
<proteinExistence type="predicted"/>
<evidence type="ECO:0000256" key="1">
    <source>
        <dbReference type="ARBA" id="ARBA00022448"/>
    </source>
</evidence>
<evidence type="ECO:0000259" key="4">
    <source>
        <dbReference type="PROSITE" id="PS50893"/>
    </source>
</evidence>
<reference evidence="5 6" key="1">
    <citation type="submission" date="2018-05" db="EMBL/GenBank/DDBJ databases">
        <title>A metagenomic window into the 2 km-deep terrestrial subsurface aquifer revealed taxonomically and functionally diverse microbial community comprising novel uncultured bacterial lineages.</title>
        <authorList>
            <person name="Kadnikov V.V."/>
            <person name="Mardanov A.V."/>
            <person name="Beletsky A.V."/>
            <person name="Banks D."/>
            <person name="Pimenov N.V."/>
            <person name="Frank Y.A."/>
            <person name="Karnachuk O.V."/>
            <person name="Ravin N.V."/>
        </authorList>
    </citation>
    <scope>NUCLEOTIDE SEQUENCE [LARGE SCALE GENOMIC DNA]</scope>
    <source>
        <strain evidence="5">BY</strain>
    </source>
</reference>
<dbReference type="InterPro" id="IPR003439">
    <property type="entry name" value="ABC_transporter-like_ATP-bd"/>
</dbReference>
<dbReference type="GO" id="GO:0005524">
    <property type="term" value="F:ATP binding"/>
    <property type="evidence" value="ECO:0007669"/>
    <property type="project" value="UniProtKB-KW"/>
</dbReference>
<dbReference type="GO" id="GO:0015808">
    <property type="term" value="P:L-alanine transport"/>
    <property type="evidence" value="ECO:0007669"/>
    <property type="project" value="TreeGrafter"/>
</dbReference>
<dbReference type="GO" id="GO:0005304">
    <property type="term" value="F:L-valine transmembrane transporter activity"/>
    <property type="evidence" value="ECO:0007669"/>
    <property type="project" value="TreeGrafter"/>
</dbReference>
<dbReference type="GO" id="GO:1903806">
    <property type="term" value="P:L-isoleucine import across plasma membrane"/>
    <property type="evidence" value="ECO:0007669"/>
    <property type="project" value="TreeGrafter"/>
</dbReference>
<dbReference type="Gene3D" id="3.40.50.300">
    <property type="entry name" value="P-loop containing nucleotide triphosphate hydrolases"/>
    <property type="match status" value="1"/>
</dbReference>
<dbReference type="InterPro" id="IPR051120">
    <property type="entry name" value="ABC_AA/LPS_Transport"/>
</dbReference>
<feature type="domain" description="ABC transporter" evidence="4">
    <location>
        <begin position="22"/>
        <end position="274"/>
    </location>
</feature>
<dbReference type="Pfam" id="PF00005">
    <property type="entry name" value="ABC_tran"/>
    <property type="match status" value="1"/>
</dbReference>
<keyword evidence="3 5" id="KW-0067">ATP-binding</keyword>
<dbReference type="KEGG" id="schv:BRCON_1149"/>
<dbReference type="PANTHER" id="PTHR45772:SF7">
    <property type="entry name" value="AMINO ACID ABC TRANSPORTER ATP-BINDING PROTEIN"/>
    <property type="match status" value="1"/>
</dbReference>
<dbReference type="InterPro" id="IPR027417">
    <property type="entry name" value="P-loop_NTPase"/>
</dbReference>
<dbReference type="SUPFAM" id="SSF52540">
    <property type="entry name" value="P-loop containing nucleoside triphosphate hydrolases"/>
    <property type="match status" value="1"/>
</dbReference>
<dbReference type="SMART" id="SM00382">
    <property type="entry name" value="AAA"/>
    <property type="match status" value="1"/>
</dbReference>
<protein>
    <submittedName>
        <fullName evidence="5">Branched-chain amino acid transport ATP-binding protein LivG</fullName>
    </submittedName>
</protein>
<sequence length="287" mass="31307">MIQQDARQQDPELRLPAGDAILEAVDVEKSFGGVHAVQGASIRLIRGWITSLIGPNGAGKTTLFNALTGCIPPDAGKIVFWARDNQPHRIERLRPDQIASLGIARTFQNIRLFSNLTALENVKIGLHPRMKSGLWGAILRPPSARREEREAESAALRFLEFCGLAGRAEELAGSLPYGLQRRLEIARALATGPSLLLLDEPAAGMNPTESQELMELLRKILERGITVFLIEHDMRVVMSISDWIYVLDEGMLIASGKPAEIQNHPKVIEAYLGETVAVAHAGGGACE</sequence>
<name>A0A2Z4Y4M9_SUMC1</name>
<dbReference type="FunFam" id="3.40.50.300:FF:000421">
    <property type="entry name" value="Branched-chain amino acid ABC transporter ATP-binding protein"/>
    <property type="match status" value="1"/>
</dbReference>
<evidence type="ECO:0000313" key="5">
    <source>
        <dbReference type="EMBL" id="AXA35926.1"/>
    </source>
</evidence>
<dbReference type="Proteomes" id="UP000262583">
    <property type="component" value="Chromosome"/>
</dbReference>
<dbReference type="GO" id="GO:1903805">
    <property type="term" value="P:L-valine import across plasma membrane"/>
    <property type="evidence" value="ECO:0007669"/>
    <property type="project" value="TreeGrafter"/>
</dbReference>
<dbReference type="PROSITE" id="PS50893">
    <property type="entry name" value="ABC_TRANSPORTER_2"/>
    <property type="match status" value="1"/>
</dbReference>
<dbReference type="PANTHER" id="PTHR45772">
    <property type="entry name" value="CONSERVED COMPONENT OF ABC TRANSPORTER FOR NATURAL AMINO ACIDS-RELATED"/>
    <property type="match status" value="1"/>
</dbReference>